<evidence type="ECO:0000313" key="5">
    <source>
        <dbReference type="EMBL" id="MDV6230619.1"/>
    </source>
</evidence>
<dbReference type="InterPro" id="IPR029045">
    <property type="entry name" value="ClpP/crotonase-like_dom_sf"/>
</dbReference>
<comment type="similarity">
    <text evidence="1">Belongs to the enoyl-CoA hydratase/isomerase family.</text>
</comment>
<evidence type="ECO:0000313" key="6">
    <source>
        <dbReference type="Proteomes" id="UP001185899"/>
    </source>
</evidence>
<protein>
    <submittedName>
        <fullName evidence="5">Enoyl-CoA hydratase-related protein</fullName>
    </submittedName>
</protein>
<comment type="catalytic activity">
    <reaction evidence="3">
        <text>a (3S)-3-hydroxyacyl-CoA = a (2E)-enoyl-CoA + H2O</text>
        <dbReference type="Rhea" id="RHEA:16105"/>
        <dbReference type="ChEBI" id="CHEBI:15377"/>
        <dbReference type="ChEBI" id="CHEBI:57318"/>
        <dbReference type="ChEBI" id="CHEBI:58856"/>
        <dbReference type="EC" id="4.2.1.17"/>
    </reaction>
</comment>
<dbReference type="PANTHER" id="PTHR11941:SF54">
    <property type="entry name" value="ENOYL-COA HYDRATASE, MITOCHONDRIAL"/>
    <property type="match status" value="1"/>
</dbReference>
<dbReference type="Gene3D" id="1.10.12.10">
    <property type="entry name" value="Lyase 2-enoyl-coa Hydratase, Chain A, domain 2"/>
    <property type="match status" value="1"/>
</dbReference>
<keyword evidence="2" id="KW-0456">Lyase</keyword>
<dbReference type="Gene3D" id="3.90.226.10">
    <property type="entry name" value="2-enoyl-CoA Hydratase, Chain A, domain 1"/>
    <property type="match status" value="1"/>
</dbReference>
<dbReference type="SUPFAM" id="SSF52096">
    <property type="entry name" value="ClpP/crotonase"/>
    <property type="match status" value="1"/>
</dbReference>
<dbReference type="PANTHER" id="PTHR11941">
    <property type="entry name" value="ENOYL-COA HYDRATASE-RELATED"/>
    <property type="match status" value="1"/>
</dbReference>
<dbReference type="CDD" id="cd06558">
    <property type="entry name" value="crotonase-like"/>
    <property type="match status" value="1"/>
</dbReference>
<dbReference type="EMBL" id="JAWLKE010000003">
    <property type="protein sequence ID" value="MDV6230619.1"/>
    <property type="molecule type" value="Genomic_DNA"/>
</dbReference>
<evidence type="ECO:0000256" key="3">
    <source>
        <dbReference type="ARBA" id="ARBA00023709"/>
    </source>
</evidence>
<dbReference type="Proteomes" id="UP001185899">
    <property type="component" value="Unassembled WGS sequence"/>
</dbReference>
<evidence type="ECO:0000256" key="1">
    <source>
        <dbReference type="ARBA" id="ARBA00005254"/>
    </source>
</evidence>
<gene>
    <name evidence="5" type="ORF">R3P95_08675</name>
</gene>
<proteinExistence type="inferred from homology"/>
<organism evidence="5 6">
    <name type="scientific">Rhodococcus cercidiphylli</name>
    <dbReference type="NCBI Taxonomy" id="489916"/>
    <lineage>
        <taxon>Bacteria</taxon>
        <taxon>Bacillati</taxon>
        <taxon>Actinomycetota</taxon>
        <taxon>Actinomycetes</taxon>
        <taxon>Mycobacteriales</taxon>
        <taxon>Nocardiaceae</taxon>
        <taxon>Rhodococcus</taxon>
    </lineage>
</organism>
<keyword evidence="6" id="KW-1185">Reference proteome</keyword>
<name>A0ABU4AWK7_9NOCA</name>
<sequence length="260" mass="27159">MAEHVEPAVVWETVRPGIVVVTMERPPANALGPTLLDGMHAAMDAAEKSGDIRVMVVRSALPRFFAAGADIKHLSSIDAESFTAYGDRMRDVNDRLASAPWISIAAVNGPALGGGLELAMACTLRVSGPNGTFGLPEVGIGLIPGAGGTQRLPRLVGRGRALDIMLTARQVSATEAHAIGLVDRLTEGDVVSSALELADSLTRGSLPAQLAVVATVDAAFDMTLPDGGAFEIAREQALFEDGEAIEGITAFVEKRRPHFG</sequence>
<comment type="catalytic activity">
    <reaction evidence="4">
        <text>a 4-saturated-(3S)-3-hydroxyacyl-CoA = a (3E)-enoyl-CoA + H2O</text>
        <dbReference type="Rhea" id="RHEA:20724"/>
        <dbReference type="ChEBI" id="CHEBI:15377"/>
        <dbReference type="ChEBI" id="CHEBI:58521"/>
        <dbReference type="ChEBI" id="CHEBI:137480"/>
        <dbReference type="EC" id="4.2.1.17"/>
    </reaction>
</comment>
<dbReference type="InterPro" id="IPR001753">
    <property type="entry name" value="Enoyl-CoA_hydra/iso"/>
</dbReference>
<evidence type="ECO:0000256" key="2">
    <source>
        <dbReference type="ARBA" id="ARBA00023239"/>
    </source>
</evidence>
<dbReference type="InterPro" id="IPR014748">
    <property type="entry name" value="Enoyl-CoA_hydra_C"/>
</dbReference>
<accession>A0ABU4AWK7</accession>
<dbReference type="RefSeq" id="WP_317548052.1">
    <property type="nucleotide sequence ID" value="NZ_JAWLKE010000003.1"/>
</dbReference>
<evidence type="ECO:0000256" key="4">
    <source>
        <dbReference type="ARBA" id="ARBA00023717"/>
    </source>
</evidence>
<reference evidence="5 6" key="1">
    <citation type="submission" date="2023-10" db="EMBL/GenBank/DDBJ databases">
        <title>Development of a sustainable strategy for remediation of hydrocarbon-contaminated territories based on the waste exchange concept.</title>
        <authorList>
            <person name="Krivoruchko A."/>
        </authorList>
    </citation>
    <scope>NUCLEOTIDE SEQUENCE [LARGE SCALE GENOMIC DNA]</scope>
    <source>
        <strain evidence="5 6">IEGM 1322</strain>
    </source>
</reference>
<dbReference type="Pfam" id="PF00378">
    <property type="entry name" value="ECH_1"/>
    <property type="match status" value="1"/>
</dbReference>
<comment type="caution">
    <text evidence="5">The sequence shown here is derived from an EMBL/GenBank/DDBJ whole genome shotgun (WGS) entry which is preliminary data.</text>
</comment>